<reference evidence="4" key="4">
    <citation type="submission" date="2025-09" db="UniProtKB">
        <authorList>
            <consortium name="Ensembl"/>
        </authorList>
    </citation>
    <scope>IDENTIFICATION</scope>
</reference>
<dbReference type="Ensembl" id="ENSCINT00000035928.1">
    <property type="protein sequence ID" value="ENSCINP00000036463.1"/>
    <property type="gene ID" value="ENSCING00000025109.1"/>
</dbReference>
<dbReference type="GO" id="GO:0061630">
    <property type="term" value="F:ubiquitin protein ligase activity"/>
    <property type="evidence" value="ECO:0000318"/>
    <property type="project" value="GO_Central"/>
</dbReference>
<dbReference type="Proteomes" id="UP000008144">
    <property type="component" value="Chromosome 3"/>
</dbReference>
<dbReference type="InterPro" id="IPR043136">
    <property type="entry name" value="B30.2/SPRY_sf"/>
</dbReference>
<dbReference type="EMBL" id="EAAA01001686">
    <property type="status" value="NOT_ANNOTATED_CDS"/>
    <property type="molecule type" value="Genomic_DNA"/>
</dbReference>
<name>H2Y3H8_CIOIN</name>
<feature type="domain" description="NHR" evidence="3">
    <location>
        <begin position="6"/>
        <end position="218"/>
    </location>
</feature>
<evidence type="ECO:0000313" key="4">
    <source>
        <dbReference type="Ensembl" id="ENSCINP00000036463.1"/>
    </source>
</evidence>
<comment type="pathway">
    <text evidence="1">Protein modification; protein ubiquitination.</text>
</comment>
<reference evidence="4" key="2">
    <citation type="journal article" date="2008" name="Genome Biol.">
        <title>Improved genome assembly and evidence-based global gene model set for the chordate Ciona intestinalis: new insight into intron and operon populations.</title>
        <authorList>
            <person name="Satou Y."/>
            <person name="Mineta K."/>
            <person name="Ogasawara M."/>
            <person name="Sasakura Y."/>
            <person name="Shoguchi E."/>
            <person name="Ueno K."/>
            <person name="Yamada L."/>
            <person name="Matsumoto J."/>
            <person name="Wasserscheid J."/>
            <person name="Dewar K."/>
            <person name="Wiley G.B."/>
            <person name="Macmil S.L."/>
            <person name="Roe B.A."/>
            <person name="Zeller R.W."/>
            <person name="Hastings K.E."/>
            <person name="Lemaire P."/>
            <person name="Lindquist E."/>
            <person name="Endo T."/>
            <person name="Hotta K."/>
            <person name="Inaba K."/>
        </authorList>
    </citation>
    <scope>NUCLEOTIDE SEQUENCE [LARGE SCALE GENOMIC DNA]</scope>
    <source>
        <strain evidence="4">wild type</strain>
    </source>
</reference>
<evidence type="ECO:0000256" key="1">
    <source>
        <dbReference type="ARBA" id="ARBA00004906"/>
    </source>
</evidence>
<evidence type="ECO:0000313" key="5">
    <source>
        <dbReference type="Proteomes" id="UP000008144"/>
    </source>
</evidence>
<sequence length="258" mass="29028">MGTSGKFRFHPNCGSNIRLSKDNLIARRVEGFSNAVCFSESPLLLGQLFLIEIKDTDKSWSGHLRVGITQINPNLDHILEMVVPMMIDDGRTWALAITKFHNRVSDEHRDLSKSESVLNFGNARVNSDYLCFAGKRALTYSLNGTRMADFGQAVLRGSRIGIVLRPVTSQRRKQYCDLHLVINGEDMGAVVTRIPMTKPLYAVVDVYSITKEVKILSLPAMTSLTHMCRDVIRDHISDKDEFIKLGLPHCLQTFVEYG</sequence>
<reference evidence="5" key="1">
    <citation type="journal article" date="2002" name="Science">
        <title>The draft genome of Ciona intestinalis: insights into chordate and vertebrate origins.</title>
        <authorList>
            <person name="Dehal P."/>
            <person name="Satou Y."/>
            <person name="Campbell R.K."/>
            <person name="Chapman J."/>
            <person name="Degnan B."/>
            <person name="De Tomaso A."/>
            <person name="Davidson B."/>
            <person name="Di Gregorio A."/>
            <person name="Gelpke M."/>
            <person name="Goodstein D.M."/>
            <person name="Harafuji N."/>
            <person name="Hastings K.E."/>
            <person name="Ho I."/>
            <person name="Hotta K."/>
            <person name="Huang W."/>
            <person name="Kawashima T."/>
            <person name="Lemaire P."/>
            <person name="Martinez D."/>
            <person name="Meinertzhagen I.A."/>
            <person name="Necula S."/>
            <person name="Nonaka M."/>
            <person name="Putnam N."/>
            <person name="Rash S."/>
            <person name="Saiga H."/>
            <person name="Satake M."/>
            <person name="Terry A."/>
            <person name="Yamada L."/>
            <person name="Wang H.G."/>
            <person name="Awazu S."/>
            <person name="Azumi K."/>
            <person name="Boore J."/>
            <person name="Branno M."/>
            <person name="Chin-Bow S."/>
            <person name="DeSantis R."/>
            <person name="Doyle S."/>
            <person name="Francino P."/>
            <person name="Keys D.N."/>
            <person name="Haga S."/>
            <person name="Hayashi H."/>
            <person name="Hino K."/>
            <person name="Imai K.S."/>
            <person name="Inaba K."/>
            <person name="Kano S."/>
            <person name="Kobayashi K."/>
            <person name="Kobayashi M."/>
            <person name="Lee B.I."/>
            <person name="Makabe K.W."/>
            <person name="Manohar C."/>
            <person name="Matassi G."/>
            <person name="Medina M."/>
            <person name="Mochizuki Y."/>
            <person name="Mount S."/>
            <person name="Morishita T."/>
            <person name="Miura S."/>
            <person name="Nakayama A."/>
            <person name="Nishizaka S."/>
            <person name="Nomoto H."/>
            <person name="Ohta F."/>
            <person name="Oishi K."/>
            <person name="Rigoutsos I."/>
            <person name="Sano M."/>
            <person name="Sasaki A."/>
            <person name="Sasakura Y."/>
            <person name="Shoguchi E."/>
            <person name="Shin-i T."/>
            <person name="Spagnuolo A."/>
            <person name="Stainier D."/>
            <person name="Suzuki M.M."/>
            <person name="Tassy O."/>
            <person name="Takatori N."/>
            <person name="Tokuoka M."/>
            <person name="Yagi K."/>
            <person name="Yoshizaki F."/>
            <person name="Wada S."/>
            <person name="Zhang C."/>
            <person name="Hyatt P.D."/>
            <person name="Larimer F."/>
            <person name="Detter C."/>
            <person name="Doggett N."/>
            <person name="Glavina T."/>
            <person name="Hawkins T."/>
            <person name="Richardson P."/>
            <person name="Lucas S."/>
            <person name="Kohara Y."/>
            <person name="Levine M."/>
            <person name="Satoh N."/>
            <person name="Rokhsar D.S."/>
        </authorList>
    </citation>
    <scope>NUCLEOTIDE SEQUENCE [LARGE SCALE GENOMIC DNA]</scope>
</reference>
<feature type="domain" description="SOCS box" evidence="2">
    <location>
        <begin position="223"/>
        <end position="258"/>
    </location>
</feature>
<dbReference type="PANTHER" id="PTHR12429">
    <property type="entry name" value="NEURALIZED"/>
    <property type="match status" value="1"/>
</dbReference>
<dbReference type="Pfam" id="PF07177">
    <property type="entry name" value="Neuralized"/>
    <property type="match status" value="1"/>
</dbReference>
<dbReference type="HOGENOM" id="CLU_091737_1_0_1"/>
<dbReference type="PANTHER" id="PTHR12429:SF8">
    <property type="entry name" value="NEURALIZED-LIKE PROTEIN 2"/>
    <property type="match status" value="1"/>
</dbReference>
<dbReference type="GO" id="GO:0016567">
    <property type="term" value="P:protein ubiquitination"/>
    <property type="evidence" value="ECO:0007669"/>
    <property type="project" value="UniProtKB-UniPathway"/>
</dbReference>
<evidence type="ECO:0000259" key="2">
    <source>
        <dbReference type="PROSITE" id="PS50225"/>
    </source>
</evidence>
<dbReference type="InterPro" id="IPR006573">
    <property type="entry name" value="NHR_dom"/>
</dbReference>
<evidence type="ECO:0008006" key="6">
    <source>
        <dbReference type="Google" id="ProtNLM"/>
    </source>
</evidence>
<protein>
    <recommendedName>
        <fullName evidence="6">Neuralized-like protein 2</fullName>
    </recommendedName>
</protein>
<dbReference type="OMA" id="RIGIIYV"/>
<dbReference type="InterPro" id="IPR037962">
    <property type="entry name" value="Neuralized"/>
</dbReference>
<dbReference type="PROSITE" id="PS50225">
    <property type="entry name" value="SOCS"/>
    <property type="match status" value="1"/>
</dbReference>
<dbReference type="GO" id="GO:0035556">
    <property type="term" value="P:intracellular signal transduction"/>
    <property type="evidence" value="ECO:0007669"/>
    <property type="project" value="InterPro"/>
</dbReference>
<dbReference type="UniPathway" id="UPA00143"/>
<dbReference type="PROSITE" id="PS51065">
    <property type="entry name" value="NHR"/>
    <property type="match status" value="1"/>
</dbReference>
<dbReference type="AlphaFoldDB" id="H2Y3H8"/>
<dbReference type="InterPro" id="IPR036036">
    <property type="entry name" value="SOCS_box-like_dom_sf"/>
</dbReference>
<dbReference type="STRING" id="7719.ENSCINP00000036463"/>
<organism evidence="4 5">
    <name type="scientific">Ciona intestinalis</name>
    <name type="common">Transparent sea squirt</name>
    <name type="synonym">Ascidia intestinalis</name>
    <dbReference type="NCBI Taxonomy" id="7719"/>
    <lineage>
        <taxon>Eukaryota</taxon>
        <taxon>Metazoa</taxon>
        <taxon>Chordata</taxon>
        <taxon>Tunicata</taxon>
        <taxon>Ascidiacea</taxon>
        <taxon>Phlebobranchia</taxon>
        <taxon>Cionidae</taxon>
        <taxon>Ciona</taxon>
    </lineage>
</organism>
<dbReference type="SMART" id="SM00588">
    <property type="entry name" value="NEUZ"/>
    <property type="match status" value="1"/>
</dbReference>
<proteinExistence type="predicted"/>
<evidence type="ECO:0000259" key="3">
    <source>
        <dbReference type="PROSITE" id="PS51065"/>
    </source>
</evidence>
<dbReference type="InterPro" id="IPR001496">
    <property type="entry name" value="SOCS_box"/>
</dbReference>
<dbReference type="Gene3D" id="2.60.120.920">
    <property type="match status" value="1"/>
</dbReference>
<keyword evidence="5" id="KW-1185">Reference proteome</keyword>
<dbReference type="InParanoid" id="H2Y3H8"/>
<accession>H2Y3H8</accession>
<reference evidence="4" key="3">
    <citation type="submission" date="2025-08" db="UniProtKB">
        <authorList>
            <consortium name="Ensembl"/>
        </authorList>
    </citation>
    <scope>IDENTIFICATION</scope>
</reference>
<dbReference type="SUPFAM" id="SSF158235">
    <property type="entry name" value="SOCS box-like"/>
    <property type="match status" value="1"/>
</dbReference>